<sequence>MARFKSFDIAVFTALALVMLITRSHSLSQIIHLPDTSLASFFVAGFYIRSRLAMPALFALGLGIDLVVINVMGGSDFCFTPAYWMLAPAYGVMWIAGRFASRRFGASLGALPVIGAVLCGATFASELLSSGGFYWLGGRFAEPTLAEFLPRIGRYFPGTLISTLIWAGVAAACHAVTVLMTSGQNATHRK</sequence>
<protein>
    <recommendedName>
        <fullName evidence="4">Rod shape-determining protein MreD</fullName>
    </recommendedName>
</protein>
<keyword evidence="1" id="KW-0812">Transmembrane</keyword>
<reference evidence="2 3" key="1">
    <citation type="submission" date="2020-08" db="EMBL/GenBank/DDBJ databases">
        <title>Genomic Encyclopedia of Type Strains, Phase IV (KMG-IV): sequencing the most valuable type-strain genomes for metagenomic binning, comparative biology and taxonomic classification.</title>
        <authorList>
            <person name="Goeker M."/>
        </authorList>
    </citation>
    <scope>NUCLEOTIDE SEQUENCE [LARGE SCALE GENOMIC DNA]</scope>
    <source>
        <strain evidence="2 3">DSM 102255</strain>
    </source>
</reference>
<dbReference type="AlphaFoldDB" id="A0A841IZY2"/>
<organism evidence="2 3">
    <name type="scientific">Sphingobium subterraneum</name>
    <dbReference type="NCBI Taxonomy" id="627688"/>
    <lineage>
        <taxon>Bacteria</taxon>
        <taxon>Pseudomonadati</taxon>
        <taxon>Pseudomonadota</taxon>
        <taxon>Alphaproteobacteria</taxon>
        <taxon>Sphingomonadales</taxon>
        <taxon>Sphingomonadaceae</taxon>
        <taxon>Sphingobium</taxon>
    </lineage>
</organism>
<comment type="caution">
    <text evidence="2">The sequence shown here is derived from an EMBL/GenBank/DDBJ whole genome shotgun (WGS) entry which is preliminary data.</text>
</comment>
<feature type="transmembrane region" description="Helical" evidence="1">
    <location>
        <begin position="81"/>
        <end position="101"/>
    </location>
</feature>
<feature type="transmembrane region" description="Helical" evidence="1">
    <location>
        <begin position="113"/>
        <end position="135"/>
    </location>
</feature>
<evidence type="ECO:0000313" key="2">
    <source>
        <dbReference type="EMBL" id="MBB6122836.1"/>
    </source>
</evidence>
<keyword evidence="3" id="KW-1185">Reference proteome</keyword>
<proteinExistence type="predicted"/>
<dbReference type="EMBL" id="JACIJP010000001">
    <property type="protein sequence ID" value="MBB6122836.1"/>
    <property type="molecule type" value="Genomic_DNA"/>
</dbReference>
<feature type="transmembrane region" description="Helical" evidence="1">
    <location>
        <begin position="55"/>
        <end position="75"/>
    </location>
</feature>
<gene>
    <name evidence="2" type="ORF">FHS92_000543</name>
</gene>
<keyword evidence="1" id="KW-0472">Membrane</keyword>
<evidence type="ECO:0000313" key="3">
    <source>
        <dbReference type="Proteomes" id="UP000552700"/>
    </source>
</evidence>
<accession>A0A841IZY2</accession>
<evidence type="ECO:0008006" key="4">
    <source>
        <dbReference type="Google" id="ProtNLM"/>
    </source>
</evidence>
<feature type="transmembrane region" description="Helical" evidence="1">
    <location>
        <begin position="155"/>
        <end position="180"/>
    </location>
</feature>
<keyword evidence="1" id="KW-1133">Transmembrane helix</keyword>
<name>A0A841IZY2_9SPHN</name>
<evidence type="ECO:0000256" key="1">
    <source>
        <dbReference type="SAM" id="Phobius"/>
    </source>
</evidence>
<dbReference type="Proteomes" id="UP000552700">
    <property type="component" value="Unassembled WGS sequence"/>
</dbReference>